<dbReference type="RefSeq" id="WP_244053070.1">
    <property type="nucleotide sequence ID" value="NZ_BQNJ01000002.1"/>
</dbReference>
<dbReference type="EMBL" id="BQNJ01000002">
    <property type="protein sequence ID" value="GKH03567.1"/>
    <property type="molecule type" value="Genomic_DNA"/>
</dbReference>
<sequence length="211" mass="24218">MRRVFYVGVLYLLFNALYCIPAFAADWEVYPPDVREAALDRQDIEDDISFEEWQDQVASSSVASRSNAFRSSEPPSLYSSYTPYDSSISTTVIQYMSDVLPKLGNVSYVLFRSGQYTYRLVYADDLQYVNGVFSSPGADYISYDSRDYQWYSGTEGSFTLRTNGYIVYSDIGDYPVLARDSMYLYAVMFLGVIFLLFTLYRSFFNPGRVVI</sequence>
<protein>
    <submittedName>
        <fullName evidence="3">Uncharacterized protein</fullName>
    </submittedName>
</protein>
<comment type="caution">
    <text evidence="3">The sequence shown here is derived from an EMBL/GenBank/DDBJ whole genome shotgun (WGS) entry which is preliminary data.</text>
</comment>
<gene>
    <name evidence="3" type="ORF">CE91St55_55480</name>
</gene>
<name>A0AA37JMA2_9FIRM</name>
<accession>A0AA37JMA2</accession>
<keyword evidence="1" id="KW-1133">Transmembrane helix</keyword>
<organism evidence="3 4">
    <name type="scientific">Hungatella hathewayi</name>
    <dbReference type="NCBI Taxonomy" id="154046"/>
    <lineage>
        <taxon>Bacteria</taxon>
        <taxon>Bacillati</taxon>
        <taxon>Bacillota</taxon>
        <taxon>Clostridia</taxon>
        <taxon>Lachnospirales</taxon>
        <taxon>Lachnospiraceae</taxon>
        <taxon>Hungatella</taxon>
    </lineage>
</organism>
<proteinExistence type="predicted"/>
<evidence type="ECO:0000256" key="2">
    <source>
        <dbReference type="SAM" id="SignalP"/>
    </source>
</evidence>
<feature type="transmembrane region" description="Helical" evidence="1">
    <location>
        <begin position="182"/>
        <end position="200"/>
    </location>
</feature>
<keyword evidence="2" id="KW-0732">Signal</keyword>
<dbReference type="Proteomes" id="UP001055091">
    <property type="component" value="Unassembled WGS sequence"/>
</dbReference>
<feature type="chain" id="PRO_5041425542" evidence="2">
    <location>
        <begin position="25"/>
        <end position="211"/>
    </location>
</feature>
<keyword evidence="1" id="KW-0472">Membrane</keyword>
<evidence type="ECO:0000313" key="3">
    <source>
        <dbReference type="EMBL" id="GKH03567.1"/>
    </source>
</evidence>
<evidence type="ECO:0000313" key="4">
    <source>
        <dbReference type="Proteomes" id="UP001055091"/>
    </source>
</evidence>
<dbReference type="AlphaFoldDB" id="A0AA37JMA2"/>
<evidence type="ECO:0000256" key="1">
    <source>
        <dbReference type="SAM" id="Phobius"/>
    </source>
</evidence>
<feature type="signal peptide" evidence="2">
    <location>
        <begin position="1"/>
        <end position="24"/>
    </location>
</feature>
<reference evidence="3" key="1">
    <citation type="submission" date="2022-01" db="EMBL/GenBank/DDBJ databases">
        <title>Novel bile acid biosynthetic pathways are enriched in the microbiome of centenarians.</title>
        <authorList>
            <person name="Sato Y."/>
            <person name="Atarashi K."/>
            <person name="Plichta R.D."/>
            <person name="Arai Y."/>
            <person name="Sasajima S."/>
            <person name="Kearney M.S."/>
            <person name="Suda W."/>
            <person name="Takeshita K."/>
            <person name="Sasaki T."/>
            <person name="Okamoto S."/>
            <person name="Skelly N.A."/>
            <person name="Okamura Y."/>
            <person name="Vlamakis H."/>
            <person name="Li Y."/>
            <person name="Tanoue T."/>
            <person name="Takei H."/>
            <person name="Nittono H."/>
            <person name="Narushima S."/>
            <person name="Irie J."/>
            <person name="Itoh H."/>
            <person name="Moriya K."/>
            <person name="Sugiura Y."/>
            <person name="Suematsu M."/>
            <person name="Moritoki N."/>
            <person name="Shibata S."/>
            <person name="Littman R.D."/>
            <person name="Fischbach A.M."/>
            <person name="Uwamino Y."/>
            <person name="Inoue T."/>
            <person name="Honda A."/>
            <person name="Hattori M."/>
            <person name="Murai T."/>
            <person name="Xavier J.R."/>
            <person name="Hirose N."/>
            <person name="Honda K."/>
        </authorList>
    </citation>
    <scope>NUCLEOTIDE SEQUENCE</scope>
    <source>
        <strain evidence="3">CE91-St55</strain>
    </source>
</reference>
<keyword evidence="1" id="KW-0812">Transmembrane</keyword>